<evidence type="ECO:0000256" key="1">
    <source>
        <dbReference type="ARBA" id="ARBA00004167"/>
    </source>
</evidence>
<keyword evidence="2" id="KW-0812">Transmembrane</keyword>
<reference evidence="6" key="1">
    <citation type="journal article" date="2014" name="Int. J. Syst. Evol. Microbiol.">
        <title>Complete genome sequence of Corynebacterium casei LMG S-19264T (=DSM 44701T), isolated from a smear-ripened cheese.</title>
        <authorList>
            <consortium name="US DOE Joint Genome Institute (JGI-PGF)"/>
            <person name="Walter F."/>
            <person name="Albersmeier A."/>
            <person name="Kalinowski J."/>
            <person name="Ruckert C."/>
        </authorList>
    </citation>
    <scope>NUCLEOTIDE SEQUENCE</scope>
    <source>
        <strain evidence="6">JCM 30078</strain>
    </source>
</reference>
<dbReference type="InterPro" id="IPR007452">
    <property type="entry name" value="TamB_C"/>
</dbReference>
<name>A0A917UUA6_9PSED</name>
<dbReference type="GO" id="GO:0097347">
    <property type="term" value="C:TAM protein secretion complex"/>
    <property type="evidence" value="ECO:0007669"/>
    <property type="project" value="TreeGrafter"/>
</dbReference>
<proteinExistence type="predicted"/>
<dbReference type="AlphaFoldDB" id="A0A917UUA6"/>
<dbReference type="GO" id="GO:0005886">
    <property type="term" value="C:plasma membrane"/>
    <property type="evidence" value="ECO:0007669"/>
    <property type="project" value="InterPro"/>
</dbReference>
<gene>
    <name evidence="6" type="ORF">GCM10009304_10170</name>
</gene>
<reference evidence="6" key="2">
    <citation type="submission" date="2020-09" db="EMBL/GenBank/DDBJ databases">
        <authorList>
            <person name="Sun Q."/>
            <person name="Ohkuma M."/>
        </authorList>
    </citation>
    <scope>NUCLEOTIDE SEQUENCE</scope>
    <source>
        <strain evidence="6">JCM 30078</strain>
    </source>
</reference>
<protein>
    <submittedName>
        <fullName evidence="6">Translocation/assembly module TamB</fullName>
    </submittedName>
</protein>
<evidence type="ECO:0000313" key="7">
    <source>
        <dbReference type="Proteomes" id="UP000635983"/>
    </source>
</evidence>
<sequence>MRVLKWSGVALLALVTLLVLMLAVLLGTQSGSRWALGQVPGLSLDGFQGRLGGSWHADRLIWQQGVQKVELEQPAFSWSPTCLFRLTLCIERIAATTIHLDFPPTDEPAEPSGPLELPDIGLPIGLEIGELDIGQVFFNGGEQLVSATLRAHWNEQGLRIEQLTAKREDLDATLQATLTPAGQWPLALIGKVDLAGVDDQPWSIDLDLTGNVKDELRLDAKSQGYLDGNLKAWVNALDERLPARLRLTASGFKAAPSLPDTLTLNDLELTADGTLAEGYRILGTSLLPGQGGPVKLALDGRVDAKGARVEALELLADGQRYLRLNGTADWQNAIAADARIDWQDFPWRSLYPEIEEPPVSLRRFQGEIAYRDGAYQGQFSSDLDGPAGAFSLASPIQGDLQQVSLPALNLKAGQGTLDGRLAVGFAEGISWDTDLALSKFDPSYWLAELPGQLAGPIRSKGSINNGVIAADADIDIRGQLRTQQARLSLAATGQGERWSIANLALLVGDNRVEGQGSLEGQLKGQLQLALNNLGQLWPGLTGQVKGNVTASGTLEKPQGTLSLDGTRVGLGDNRVSGIALTARLDGNQQATISLDANRIALGETDLGNLSVTGQGNAQSQRAELSLDGPLLQTGLALNGTLKEGNWRGQLSRGDISSNDMDWRLQQPASLERLASGQFTLGKHCWAYADATLCADDQRLTPDTSLRMRLRQFPLEILAKWLPDDFAWEGQLNADVNLDLPEAGPKGTLSVDAGSGKLRVRDGDTWHDFPYSRLAITSQLSPQRVDTDLNFDGGPLGQLDVTAQIDPRPADKPIEGQFALRGLDLSVGRPFAPMVEQLEGQLNGSGTLAGTLQSPLVNGQLCLSNGRVAGSELPTQVEALEMTVDVAGQSLKLDGNWRSGEAGRGQIAGTLDWNDGTNVDVRVRGTKLPVNVQPYAELEVEPDLQIGLAGDRLALSGTVNVPRGAIQIRELPPSTVQVSSDTVIVGQEREDAKTALQMAMDIDVNVGQDRLTFSAFGLNADIAGQMHVGDNLDARGELNLNNGRFRSYGQRLTVRRARLLFTGPIDQPFLDVEAIRVVDDVTAGIRLTGFAAAPQTEVFSEPAMGQEQALSYLILGRPLSTGQEDNNLLAQAALGLGLAGSSSFTGGVAQSLGIENFQLDTEGTGNTTSVVASGELTERLTLRYGVGVFEPANTIALRYALTKRVYVEAASGLASSLDIFYKRDF</sequence>
<comment type="caution">
    <text evidence="6">The sequence shown here is derived from an EMBL/GenBank/DDBJ whole genome shotgun (WGS) entry which is preliminary data.</text>
</comment>
<feature type="domain" description="Translocation and assembly module TamB C-terminal" evidence="5">
    <location>
        <begin position="899"/>
        <end position="1224"/>
    </location>
</feature>
<dbReference type="EMBL" id="BMPO01000002">
    <property type="protein sequence ID" value="GGJ86044.1"/>
    <property type="molecule type" value="Genomic_DNA"/>
</dbReference>
<organism evidence="6 7">
    <name type="scientific">Pseudomonas matsuisoli</name>
    <dbReference type="NCBI Taxonomy" id="1515666"/>
    <lineage>
        <taxon>Bacteria</taxon>
        <taxon>Pseudomonadati</taxon>
        <taxon>Pseudomonadota</taxon>
        <taxon>Gammaproteobacteria</taxon>
        <taxon>Pseudomonadales</taxon>
        <taxon>Pseudomonadaceae</taxon>
        <taxon>Pseudomonas</taxon>
    </lineage>
</organism>
<evidence type="ECO:0000259" key="5">
    <source>
        <dbReference type="Pfam" id="PF04357"/>
    </source>
</evidence>
<evidence type="ECO:0000256" key="4">
    <source>
        <dbReference type="ARBA" id="ARBA00023136"/>
    </source>
</evidence>
<dbReference type="Proteomes" id="UP000635983">
    <property type="component" value="Unassembled WGS sequence"/>
</dbReference>
<comment type="subcellular location">
    <subcellularLocation>
        <location evidence="1">Membrane</location>
        <topology evidence="1">Single-pass membrane protein</topology>
    </subcellularLocation>
</comment>
<dbReference type="RefSeq" id="WP_188982064.1">
    <property type="nucleotide sequence ID" value="NZ_BMPO01000002.1"/>
</dbReference>
<accession>A0A917UUA6</accession>
<dbReference type="GO" id="GO:0009306">
    <property type="term" value="P:protein secretion"/>
    <property type="evidence" value="ECO:0007669"/>
    <property type="project" value="InterPro"/>
</dbReference>
<dbReference type="PANTHER" id="PTHR36985">
    <property type="entry name" value="TRANSLOCATION AND ASSEMBLY MODULE SUBUNIT TAMB"/>
    <property type="match status" value="1"/>
</dbReference>
<keyword evidence="7" id="KW-1185">Reference proteome</keyword>
<evidence type="ECO:0000256" key="2">
    <source>
        <dbReference type="ARBA" id="ARBA00022692"/>
    </source>
</evidence>
<dbReference type="Pfam" id="PF04357">
    <property type="entry name" value="TamB"/>
    <property type="match status" value="1"/>
</dbReference>
<evidence type="ECO:0000313" key="6">
    <source>
        <dbReference type="EMBL" id="GGJ86044.1"/>
    </source>
</evidence>
<dbReference type="PANTHER" id="PTHR36985:SF1">
    <property type="entry name" value="TRANSLOCATION AND ASSEMBLY MODULE SUBUNIT TAMB"/>
    <property type="match status" value="1"/>
</dbReference>
<keyword evidence="4" id="KW-0472">Membrane</keyword>
<evidence type="ECO:0000256" key="3">
    <source>
        <dbReference type="ARBA" id="ARBA00022989"/>
    </source>
</evidence>
<keyword evidence="3" id="KW-1133">Transmembrane helix</keyword>